<dbReference type="STRING" id="1036808.A0A0C2ZDC2"/>
<dbReference type="Proteomes" id="UP000053989">
    <property type="component" value="Unassembled WGS sequence"/>
</dbReference>
<dbReference type="PANTHER" id="PTHR28208">
    <property type="entry name" value="PHOSPHATIDATE PHOSPHATASE APP1"/>
    <property type="match status" value="1"/>
</dbReference>
<dbReference type="EMBL" id="KN822301">
    <property type="protein sequence ID" value="KIM50972.1"/>
    <property type="molecule type" value="Genomic_DNA"/>
</dbReference>
<evidence type="ECO:0000313" key="3">
    <source>
        <dbReference type="EMBL" id="KIM50972.1"/>
    </source>
</evidence>
<feature type="domain" description="Phosphatidate phosphatase APP1 catalytic" evidence="2">
    <location>
        <begin position="324"/>
        <end position="475"/>
    </location>
</feature>
<reference evidence="4" key="2">
    <citation type="submission" date="2015-01" db="EMBL/GenBank/DDBJ databases">
        <title>Evolutionary Origins and Diversification of the Mycorrhizal Mutualists.</title>
        <authorList>
            <consortium name="DOE Joint Genome Institute"/>
            <consortium name="Mycorrhizal Genomics Consortium"/>
            <person name="Kohler A."/>
            <person name="Kuo A."/>
            <person name="Nagy L.G."/>
            <person name="Floudas D."/>
            <person name="Copeland A."/>
            <person name="Barry K.W."/>
            <person name="Cichocki N."/>
            <person name="Veneault-Fourrey C."/>
            <person name="LaButti K."/>
            <person name="Lindquist E.A."/>
            <person name="Lipzen A."/>
            <person name="Lundell T."/>
            <person name="Morin E."/>
            <person name="Murat C."/>
            <person name="Riley R."/>
            <person name="Ohm R."/>
            <person name="Sun H."/>
            <person name="Tunlid A."/>
            <person name="Henrissat B."/>
            <person name="Grigoriev I.V."/>
            <person name="Hibbett D.S."/>
            <person name="Martin F."/>
        </authorList>
    </citation>
    <scope>NUCLEOTIDE SEQUENCE [LARGE SCALE GENOMIC DNA]</scope>
    <source>
        <strain evidence="4">Foug A</strain>
    </source>
</reference>
<evidence type="ECO:0000313" key="4">
    <source>
        <dbReference type="Proteomes" id="UP000053989"/>
    </source>
</evidence>
<accession>A0A0C2ZDC2</accession>
<dbReference type="AlphaFoldDB" id="A0A0C2ZDC2"/>
<dbReference type="InterPro" id="IPR052935">
    <property type="entry name" value="Mg2+_PAP"/>
</dbReference>
<protein>
    <recommendedName>
        <fullName evidence="2">Phosphatidate phosphatase APP1 catalytic domain-containing protein</fullName>
    </recommendedName>
</protein>
<feature type="region of interest" description="Disordered" evidence="1">
    <location>
        <begin position="573"/>
        <end position="593"/>
    </location>
</feature>
<name>A0A0C2ZDC2_9AGAM</name>
<dbReference type="InParanoid" id="A0A0C2ZDC2"/>
<reference evidence="3 4" key="1">
    <citation type="submission" date="2014-04" db="EMBL/GenBank/DDBJ databases">
        <authorList>
            <consortium name="DOE Joint Genome Institute"/>
            <person name="Kuo A."/>
            <person name="Kohler A."/>
            <person name="Nagy L.G."/>
            <person name="Floudas D."/>
            <person name="Copeland A."/>
            <person name="Barry K.W."/>
            <person name="Cichocki N."/>
            <person name="Veneault-Fourrey C."/>
            <person name="LaButti K."/>
            <person name="Lindquist E.A."/>
            <person name="Lipzen A."/>
            <person name="Lundell T."/>
            <person name="Morin E."/>
            <person name="Murat C."/>
            <person name="Sun H."/>
            <person name="Tunlid A."/>
            <person name="Henrissat B."/>
            <person name="Grigoriev I.V."/>
            <person name="Hibbett D.S."/>
            <person name="Martin F."/>
            <person name="Nordberg H.P."/>
            <person name="Cantor M.N."/>
            <person name="Hua S.X."/>
        </authorList>
    </citation>
    <scope>NUCLEOTIDE SEQUENCE [LARGE SCALE GENOMIC DNA]</scope>
    <source>
        <strain evidence="3 4">Foug A</strain>
    </source>
</reference>
<proteinExistence type="predicted"/>
<feature type="compositionally biased region" description="Polar residues" evidence="1">
    <location>
        <begin position="494"/>
        <end position="516"/>
    </location>
</feature>
<gene>
    <name evidence="3" type="ORF">SCLCIDRAFT_1224965</name>
</gene>
<evidence type="ECO:0000256" key="1">
    <source>
        <dbReference type="SAM" id="MobiDB-lite"/>
    </source>
</evidence>
<dbReference type="GO" id="GO:0008195">
    <property type="term" value="F:phosphatidate phosphatase activity"/>
    <property type="evidence" value="ECO:0007669"/>
    <property type="project" value="InterPro"/>
</dbReference>
<feature type="region of interest" description="Disordered" evidence="1">
    <location>
        <begin position="484"/>
        <end position="518"/>
    </location>
</feature>
<dbReference type="PANTHER" id="PTHR28208:SF3">
    <property type="entry name" value="PHOSPHATIDATE PHOSPHATASE APP1"/>
    <property type="match status" value="1"/>
</dbReference>
<sequence length="644" mass="71575">MSSPKPPSRLANWRDYLPKRDIKAALTTRVRALRPSDHGMGGSDTLYNLGQWAGQKIRRNVPDAPTVNQVDLFPGWATRRPRISAQKEYQRAFDLHVHISGIATSRRTPELLTRSQRTFLRLAKSFAALPKVQPIPINPSLDPDETVRGLRLPPRPCEITDDYDVEDLDRQFRGVVDEPDIRVSDPTQCYAQQATGEMSASLQRFHENLESRLRPFWASALSSRMVQVSILLHPSCLDAHPHAPSFQPIITSNFCTGSDGFFSGTITIHWEDICTHPVGSRIAFDETCLEHELEVQAQVLELDDSHVTNSPPQTARIPITQSTVRVISDIDDTVKMARVLDGARAVFHNVFVKDLEEAVIPAMAEWYRVLWGCGVRFHYVSNSPYELLPVIQQFLDISRLPPGSIRLRSYTGKSLFNGILSAPATRKRASVIEVLDHFPESRFILVGDSGEQDMELYAQLAADRPDQIAGVFIRDVTAVGLEDPTGTRAEALSSLRTPPRKSSSGPESGMGTSSQRVPKRAMTLANPLSVSLPSPRSSRKVTFAPSSCPPLSPLHLPSTETVCESLESSSSSTSLSADFAAPGSFQPNRRGTLPITEGEKKRCELQNRVYRARLMIPVHIPFRVFEDPKECVEAEVIVKRLVAI</sequence>
<evidence type="ECO:0000259" key="2">
    <source>
        <dbReference type="Pfam" id="PF09949"/>
    </source>
</evidence>
<keyword evidence="4" id="KW-1185">Reference proteome</keyword>
<organism evidence="3 4">
    <name type="scientific">Scleroderma citrinum Foug A</name>
    <dbReference type="NCBI Taxonomy" id="1036808"/>
    <lineage>
        <taxon>Eukaryota</taxon>
        <taxon>Fungi</taxon>
        <taxon>Dikarya</taxon>
        <taxon>Basidiomycota</taxon>
        <taxon>Agaricomycotina</taxon>
        <taxon>Agaricomycetes</taxon>
        <taxon>Agaricomycetidae</taxon>
        <taxon>Boletales</taxon>
        <taxon>Sclerodermatineae</taxon>
        <taxon>Sclerodermataceae</taxon>
        <taxon>Scleroderma</taxon>
    </lineage>
</organism>
<dbReference type="Pfam" id="PF09949">
    <property type="entry name" value="APP1_cat"/>
    <property type="match status" value="1"/>
</dbReference>
<dbReference type="GO" id="GO:0030479">
    <property type="term" value="C:actin cortical patch"/>
    <property type="evidence" value="ECO:0007669"/>
    <property type="project" value="TreeGrafter"/>
</dbReference>
<dbReference type="HOGENOM" id="CLU_017236_0_0_1"/>
<dbReference type="InterPro" id="IPR019236">
    <property type="entry name" value="APP1_cat"/>
</dbReference>
<dbReference type="OrthoDB" id="2117591at2759"/>